<dbReference type="InterPro" id="IPR008906">
    <property type="entry name" value="HATC_C_dom"/>
</dbReference>
<dbReference type="InterPro" id="IPR012337">
    <property type="entry name" value="RNaseH-like_sf"/>
</dbReference>
<dbReference type="GeneID" id="113702820"/>
<accession>A0ABM4VDH5</accession>
<feature type="compositionally biased region" description="Acidic residues" evidence="1">
    <location>
        <begin position="312"/>
        <end position="346"/>
    </location>
</feature>
<sequence length="363" mass="43084">MGFLYKAIDQAKEEIKQNVNNIRNRYESAFAIIDKRWEDQLSHPLHAAGYYLNPQFQYSPDFQSDANIKRGLYDCIAKMVPESGEMVKIDLQLDDFRHANGLFGHENDVLTRNKKSPVDWWESYGDECPELKNFAIRILSLTCSSSGCERNWSAFELVHSKRRNRLAQKRMNDLVFVMYNLKLRERQRQRQRVIEEIPFENLPSDDEWVTERENPTLPRENSWLRVLDDNPKCDTSDEEGNEDDEIEILTRNVQRVYDHEDRQTHVRRRQVNKMKEIHVIDEDDGPSTEFDRQDDDYLDMVPETDLQKGTNDLDDTNLDGDEDNAEDEFQENWDGEDDWENNDFDNMDYGNNEFDSNDENDWL</sequence>
<dbReference type="Proteomes" id="UP001652660">
    <property type="component" value="Chromosome 8e"/>
</dbReference>
<evidence type="ECO:0000259" key="2">
    <source>
        <dbReference type="Pfam" id="PF05699"/>
    </source>
</evidence>
<gene>
    <name evidence="4" type="primary">LOC113702820</name>
</gene>
<name>A0ABM4VDH5_COFAR</name>
<dbReference type="SUPFAM" id="SSF53098">
    <property type="entry name" value="Ribonuclease H-like"/>
    <property type="match status" value="1"/>
</dbReference>
<keyword evidence="3" id="KW-1185">Reference proteome</keyword>
<organism evidence="3 4">
    <name type="scientific">Coffea arabica</name>
    <name type="common">Arabian coffee</name>
    <dbReference type="NCBI Taxonomy" id="13443"/>
    <lineage>
        <taxon>Eukaryota</taxon>
        <taxon>Viridiplantae</taxon>
        <taxon>Streptophyta</taxon>
        <taxon>Embryophyta</taxon>
        <taxon>Tracheophyta</taxon>
        <taxon>Spermatophyta</taxon>
        <taxon>Magnoliopsida</taxon>
        <taxon>eudicotyledons</taxon>
        <taxon>Gunneridae</taxon>
        <taxon>Pentapetalae</taxon>
        <taxon>asterids</taxon>
        <taxon>lamiids</taxon>
        <taxon>Gentianales</taxon>
        <taxon>Rubiaceae</taxon>
        <taxon>Ixoroideae</taxon>
        <taxon>Gardenieae complex</taxon>
        <taxon>Bertiereae - Coffeeae clade</taxon>
        <taxon>Coffeeae</taxon>
        <taxon>Coffea</taxon>
    </lineage>
</organism>
<dbReference type="RefSeq" id="XP_071917577.1">
    <property type="nucleotide sequence ID" value="XM_072061476.1"/>
</dbReference>
<dbReference type="PANTHER" id="PTHR32166:SF74">
    <property type="entry name" value="OS05G0256350 PROTEIN"/>
    <property type="match status" value="1"/>
</dbReference>
<reference evidence="4" key="1">
    <citation type="submission" date="2025-08" db="UniProtKB">
        <authorList>
            <consortium name="RefSeq"/>
        </authorList>
    </citation>
    <scope>IDENTIFICATION</scope>
    <source>
        <tissue evidence="4">Leaves</tissue>
    </source>
</reference>
<evidence type="ECO:0000256" key="1">
    <source>
        <dbReference type="SAM" id="MobiDB-lite"/>
    </source>
</evidence>
<proteinExistence type="predicted"/>
<feature type="domain" description="HAT C-terminal dimerisation" evidence="2">
    <location>
        <begin position="106"/>
        <end position="180"/>
    </location>
</feature>
<feature type="region of interest" description="Disordered" evidence="1">
    <location>
        <begin position="303"/>
        <end position="363"/>
    </location>
</feature>
<evidence type="ECO:0000313" key="3">
    <source>
        <dbReference type="Proteomes" id="UP001652660"/>
    </source>
</evidence>
<evidence type="ECO:0000313" key="4">
    <source>
        <dbReference type="RefSeq" id="XP_071917577.1"/>
    </source>
</evidence>
<dbReference type="PANTHER" id="PTHR32166">
    <property type="entry name" value="OSJNBA0013A04.12 PROTEIN"/>
    <property type="match status" value="1"/>
</dbReference>
<dbReference type="Pfam" id="PF05699">
    <property type="entry name" value="Dimer_Tnp_hAT"/>
    <property type="match status" value="1"/>
</dbReference>
<protein>
    <submittedName>
        <fullName evidence="4">Uncharacterized protein isoform X3</fullName>
    </submittedName>
</protein>